<evidence type="ECO:0000256" key="4">
    <source>
        <dbReference type="ARBA" id="ARBA00023239"/>
    </source>
</evidence>
<dbReference type="Gene3D" id="3.40.50.1400">
    <property type="match status" value="2"/>
</dbReference>
<keyword evidence="5" id="KW-0627">Porphyrin biosynthesis</keyword>
<protein>
    <submittedName>
        <fullName evidence="6">Ferrochelatase</fullName>
        <ecNumber evidence="6">4.99.1.1</ecNumber>
    </submittedName>
</protein>
<dbReference type="GO" id="GO:0004325">
    <property type="term" value="F:ferrochelatase activity"/>
    <property type="evidence" value="ECO:0007669"/>
    <property type="project" value="InterPro"/>
</dbReference>
<name>A0A644V1F4_9ZZZZ</name>
<dbReference type="GO" id="GO:0006783">
    <property type="term" value="P:heme biosynthetic process"/>
    <property type="evidence" value="ECO:0007669"/>
    <property type="project" value="UniProtKB-KW"/>
</dbReference>
<dbReference type="InterPro" id="IPR033644">
    <property type="entry name" value="Ferrochelatase_C"/>
</dbReference>
<dbReference type="HAMAP" id="MF_00323">
    <property type="entry name" value="Ferrochelatase"/>
    <property type="match status" value="1"/>
</dbReference>
<proteinExistence type="inferred from homology"/>
<comment type="caution">
    <text evidence="6">The sequence shown here is derived from an EMBL/GenBank/DDBJ whole genome shotgun (WGS) entry which is preliminary data.</text>
</comment>
<evidence type="ECO:0000256" key="5">
    <source>
        <dbReference type="ARBA" id="ARBA00023244"/>
    </source>
</evidence>
<dbReference type="PANTHER" id="PTHR11108:SF1">
    <property type="entry name" value="FERROCHELATASE, MITOCHONDRIAL"/>
    <property type="match status" value="1"/>
</dbReference>
<evidence type="ECO:0000256" key="2">
    <source>
        <dbReference type="ARBA" id="ARBA00023004"/>
    </source>
</evidence>
<keyword evidence="4 6" id="KW-0456">Lyase</keyword>
<dbReference type="CDD" id="cd03411">
    <property type="entry name" value="Ferrochelatase_N"/>
    <property type="match status" value="1"/>
</dbReference>
<keyword evidence="3" id="KW-0350">Heme biosynthesis</keyword>
<dbReference type="AlphaFoldDB" id="A0A644V1F4"/>
<dbReference type="InterPro" id="IPR033659">
    <property type="entry name" value="Ferrochelatase_N"/>
</dbReference>
<dbReference type="SUPFAM" id="SSF53800">
    <property type="entry name" value="Chelatase"/>
    <property type="match status" value="1"/>
</dbReference>
<evidence type="ECO:0000256" key="3">
    <source>
        <dbReference type="ARBA" id="ARBA00023133"/>
    </source>
</evidence>
<comment type="pathway">
    <text evidence="1">Porphyrin-containing compound metabolism; protoheme biosynthesis.</text>
</comment>
<dbReference type="InterPro" id="IPR001015">
    <property type="entry name" value="Ferrochelatase"/>
</dbReference>
<dbReference type="EMBL" id="VSSQ01000201">
    <property type="protein sequence ID" value="MPL85166.1"/>
    <property type="molecule type" value="Genomic_DNA"/>
</dbReference>
<evidence type="ECO:0000256" key="1">
    <source>
        <dbReference type="ARBA" id="ARBA00004744"/>
    </source>
</evidence>
<sequence>MSKAILLINLGTPDSPDKKSVRSYLRQFLNDPFVIDMPRIARLLLVNLIIIPFRLNKSTKLYKRLWTESGSPILLHLEKLRERLQHESGEKYPVYAAMRYGNPSIQSVLSAIDQSGVKEVLVLPLFPQYASSTTGSIVHAVQKHKKKLQNIRGIKFIRQFYDDPGFINAFCKRIAGYQPESFDHIILSCHSLPERHIQLIHPEHRVHGCVCEQKMPVYGKECYKANGYQTARLIAGALNLSQDHYTVSFQSRFAKKWIGPFTEDVVVQLAREGKSRILVVAPSFVADCLETIVEIGQDYRELFIRHGGKELVMCESLNAEEEWVEAVKEMLGFNH</sequence>
<keyword evidence="2" id="KW-0408">Iron</keyword>
<reference evidence="6" key="1">
    <citation type="submission" date="2019-08" db="EMBL/GenBank/DDBJ databases">
        <authorList>
            <person name="Kucharzyk K."/>
            <person name="Murdoch R.W."/>
            <person name="Higgins S."/>
            <person name="Loffler F."/>
        </authorList>
    </citation>
    <scope>NUCLEOTIDE SEQUENCE</scope>
</reference>
<dbReference type="NCBIfam" id="TIGR00109">
    <property type="entry name" value="hemH"/>
    <property type="match status" value="1"/>
</dbReference>
<evidence type="ECO:0000313" key="6">
    <source>
        <dbReference type="EMBL" id="MPL85166.1"/>
    </source>
</evidence>
<dbReference type="CDD" id="cd00419">
    <property type="entry name" value="Ferrochelatase_C"/>
    <property type="match status" value="1"/>
</dbReference>
<dbReference type="PANTHER" id="PTHR11108">
    <property type="entry name" value="FERROCHELATASE"/>
    <property type="match status" value="1"/>
</dbReference>
<dbReference type="Pfam" id="PF00762">
    <property type="entry name" value="Ferrochelatase"/>
    <property type="match status" value="1"/>
</dbReference>
<dbReference type="EC" id="4.99.1.1" evidence="6"/>
<organism evidence="6">
    <name type="scientific">bioreactor metagenome</name>
    <dbReference type="NCBI Taxonomy" id="1076179"/>
    <lineage>
        <taxon>unclassified sequences</taxon>
        <taxon>metagenomes</taxon>
        <taxon>ecological metagenomes</taxon>
    </lineage>
</organism>
<gene>
    <name evidence="6" type="primary">hemH_4</name>
    <name evidence="6" type="ORF">SDC9_31134</name>
</gene>
<accession>A0A644V1F4</accession>
<dbReference type="UniPathway" id="UPA00252"/>